<name>A0A2I0W6L3_9ASPA</name>
<dbReference type="InterPro" id="IPR007750">
    <property type="entry name" value="DUF674"/>
</dbReference>
<reference evidence="2 3" key="1">
    <citation type="journal article" date="2016" name="Sci. Rep.">
        <title>The Dendrobium catenatum Lindl. genome sequence provides insights into polysaccharide synthase, floral development and adaptive evolution.</title>
        <authorList>
            <person name="Zhang G.Q."/>
            <person name="Xu Q."/>
            <person name="Bian C."/>
            <person name="Tsai W.C."/>
            <person name="Yeh C.M."/>
            <person name="Liu K.W."/>
            <person name="Yoshida K."/>
            <person name="Zhang L.S."/>
            <person name="Chang S.B."/>
            <person name="Chen F."/>
            <person name="Shi Y."/>
            <person name="Su Y.Y."/>
            <person name="Zhang Y.Q."/>
            <person name="Chen L.J."/>
            <person name="Yin Y."/>
            <person name="Lin M."/>
            <person name="Huang H."/>
            <person name="Deng H."/>
            <person name="Wang Z.W."/>
            <person name="Zhu S.L."/>
            <person name="Zhao X."/>
            <person name="Deng C."/>
            <person name="Niu S.C."/>
            <person name="Huang J."/>
            <person name="Wang M."/>
            <person name="Liu G.H."/>
            <person name="Yang H.J."/>
            <person name="Xiao X.J."/>
            <person name="Hsiao Y.Y."/>
            <person name="Wu W.L."/>
            <person name="Chen Y.Y."/>
            <person name="Mitsuda N."/>
            <person name="Ohme-Takagi M."/>
            <person name="Luo Y.B."/>
            <person name="Van de Peer Y."/>
            <person name="Liu Z.J."/>
        </authorList>
    </citation>
    <scope>NUCLEOTIDE SEQUENCE [LARGE SCALE GENOMIC DNA]</scope>
    <source>
        <tissue evidence="2">The whole plant</tissue>
    </source>
</reference>
<dbReference type="AlphaFoldDB" id="A0A2I0W6L3"/>
<evidence type="ECO:0000256" key="1">
    <source>
        <dbReference type="SAM" id="MobiDB-lite"/>
    </source>
</evidence>
<feature type="region of interest" description="Disordered" evidence="1">
    <location>
        <begin position="203"/>
        <end position="229"/>
    </location>
</feature>
<organism evidence="2 3">
    <name type="scientific">Dendrobium catenatum</name>
    <dbReference type="NCBI Taxonomy" id="906689"/>
    <lineage>
        <taxon>Eukaryota</taxon>
        <taxon>Viridiplantae</taxon>
        <taxon>Streptophyta</taxon>
        <taxon>Embryophyta</taxon>
        <taxon>Tracheophyta</taxon>
        <taxon>Spermatophyta</taxon>
        <taxon>Magnoliopsida</taxon>
        <taxon>Liliopsida</taxon>
        <taxon>Asparagales</taxon>
        <taxon>Orchidaceae</taxon>
        <taxon>Epidendroideae</taxon>
        <taxon>Malaxideae</taxon>
        <taxon>Dendrobiinae</taxon>
        <taxon>Dendrobium</taxon>
    </lineage>
</organism>
<dbReference type="Pfam" id="PF05056">
    <property type="entry name" value="DUF674"/>
    <property type="match status" value="2"/>
</dbReference>
<dbReference type="EMBL" id="KZ502882">
    <property type="protein sequence ID" value="PKU71308.1"/>
    <property type="molecule type" value="Genomic_DNA"/>
</dbReference>
<gene>
    <name evidence="2" type="ORF">MA16_Dca007305</name>
</gene>
<dbReference type="PANTHER" id="PTHR33103">
    <property type="entry name" value="OS01G0153900 PROTEIN"/>
    <property type="match status" value="1"/>
</dbReference>
<evidence type="ECO:0000313" key="3">
    <source>
        <dbReference type="Proteomes" id="UP000233837"/>
    </source>
</evidence>
<reference evidence="2 3" key="2">
    <citation type="journal article" date="2017" name="Nature">
        <title>The Apostasia genome and the evolution of orchids.</title>
        <authorList>
            <person name="Zhang G.Q."/>
            <person name="Liu K.W."/>
            <person name="Li Z."/>
            <person name="Lohaus R."/>
            <person name="Hsiao Y.Y."/>
            <person name="Niu S.C."/>
            <person name="Wang J.Y."/>
            <person name="Lin Y.C."/>
            <person name="Xu Q."/>
            <person name="Chen L.J."/>
            <person name="Yoshida K."/>
            <person name="Fujiwara S."/>
            <person name="Wang Z.W."/>
            <person name="Zhang Y.Q."/>
            <person name="Mitsuda N."/>
            <person name="Wang M."/>
            <person name="Liu G.H."/>
            <person name="Pecoraro L."/>
            <person name="Huang H.X."/>
            <person name="Xiao X.J."/>
            <person name="Lin M."/>
            <person name="Wu X.Y."/>
            <person name="Wu W.L."/>
            <person name="Chen Y.Y."/>
            <person name="Chang S.B."/>
            <person name="Sakamoto S."/>
            <person name="Ohme-Takagi M."/>
            <person name="Yagi M."/>
            <person name="Zeng S.J."/>
            <person name="Shen C.Y."/>
            <person name="Yeh C.M."/>
            <person name="Luo Y.B."/>
            <person name="Tsai W.C."/>
            <person name="Van de Peer Y."/>
            <person name="Liu Z.J."/>
        </authorList>
    </citation>
    <scope>NUCLEOTIDE SEQUENCE [LARGE SCALE GENOMIC DNA]</scope>
    <source>
        <tissue evidence="2">The whole plant</tissue>
    </source>
</reference>
<sequence length="229" mass="24648">MADLNSKITLKLLIDARSNKVLFGEAGKDLVDFLFSLLTLPLGSVIKLLSPSTMNGSIGKLYQSVENLNEIYLVANKDKASLLQPNFCSRKVTTVRNTVCPNCNRAMVIEVAFVVPSDSASSVSSGNTGEGVGGFVKGVITYMITDDLEVTPMSAISSITLINRFIMKKDVQLEEKVVAVGIEEGLALLKASLDSPTALTDVFCSPEKKEKPPSSSFVDDDDDDDDDDD</sequence>
<evidence type="ECO:0000313" key="2">
    <source>
        <dbReference type="EMBL" id="PKU71308.1"/>
    </source>
</evidence>
<dbReference type="Proteomes" id="UP000233837">
    <property type="component" value="Unassembled WGS sequence"/>
</dbReference>
<feature type="compositionally biased region" description="Acidic residues" evidence="1">
    <location>
        <begin position="218"/>
        <end position="229"/>
    </location>
</feature>
<protein>
    <recommendedName>
        <fullName evidence="4">DUF674 domain-containing protein</fullName>
    </recommendedName>
</protein>
<accession>A0A2I0W6L3</accession>
<keyword evidence="3" id="KW-1185">Reference proteome</keyword>
<proteinExistence type="predicted"/>
<dbReference type="PANTHER" id="PTHR33103:SF46">
    <property type="entry name" value="OS05G0115600 PROTEIN"/>
    <property type="match status" value="1"/>
</dbReference>
<evidence type="ECO:0008006" key="4">
    <source>
        <dbReference type="Google" id="ProtNLM"/>
    </source>
</evidence>